<keyword evidence="3" id="KW-1185">Reference proteome</keyword>
<evidence type="ECO:0000256" key="1">
    <source>
        <dbReference type="SAM" id="Phobius"/>
    </source>
</evidence>
<feature type="transmembrane region" description="Helical" evidence="1">
    <location>
        <begin position="402"/>
        <end position="429"/>
    </location>
</feature>
<dbReference type="Pfam" id="PF03140">
    <property type="entry name" value="DUF247"/>
    <property type="match status" value="1"/>
</dbReference>
<gene>
    <name evidence="2" type="ORF">TIFTF001_032085</name>
</gene>
<keyword evidence="1" id="KW-0472">Membrane</keyword>
<name>A0AA88DWH7_FICCA</name>
<dbReference type="PANTHER" id="PTHR31170">
    <property type="entry name" value="BNAC04G53230D PROTEIN"/>
    <property type="match status" value="1"/>
</dbReference>
<dbReference type="InterPro" id="IPR004158">
    <property type="entry name" value="DUF247_pln"/>
</dbReference>
<accession>A0AA88DWH7</accession>
<dbReference type="EMBL" id="BTGU01000140">
    <property type="protein sequence ID" value="GMN63008.1"/>
    <property type="molecule type" value="Genomic_DNA"/>
</dbReference>
<sequence length="430" mass="50074">MERRNNVFLNPGQPSNELVTSLTRKLQNLSSQPSECCIYRVPERLRHANEKAYTPQFISIGPFHYGKEGLQAMEEDKMLYLQSFLQRTKISLEHYIEFVRKREQKVRSHYAETFDGISSNQFVEMILVDAAFVVELLCRNYCRKEIDKNDRIFHKPLKLLEIRHDMMLLENQLPFCIFEDIFPLTKLNVPQSSDKSALIKVTYKFFKAKAYLGEEKKILEKMGNSEIKHFVDFFRKCHVPTQPPRERKIQTLTIPNVTKLYNAGVRFQRSTGSLLDINFSQGTLEIPLPRIRTSTESFILNMLAFEQRHFLEYYINDYVFIINRLINSTEDAELLVQSGVFESKLTDTHKVIASINNLARGSILRHKHFNFKDLSDGLRDYCSKPWNTWMATLKRNYFSSPLTIFAVGVATAVFLLTLIQTLCSCGVSFK</sequence>
<protein>
    <submittedName>
        <fullName evidence="2">Uncharacterized protein</fullName>
    </submittedName>
</protein>
<dbReference type="Proteomes" id="UP001187192">
    <property type="component" value="Unassembled WGS sequence"/>
</dbReference>
<evidence type="ECO:0000313" key="2">
    <source>
        <dbReference type="EMBL" id="GMN63008.1"/>
    </source>
</evidence>
<dbReference type="AlphaFoldDB" id="A0AA88DWH7"/>
<evidence type="ECO:0000313" key="3">
    <source>
        <dbReference type="Proteomes" id="UP001187192"/>
    </source>
</evidence>
<keyword evidence="1" id="KW-1133">Transmembrane helix</keyword>
<comment type="caution">
    <text evidence="2">The sequence shown here is derived from an EMBL/GenBank/DDBJ whole genome shotgun (WGS) entry which is preliminary data.</text>
</comment>
<proteinExistence type="predicted"/>
<dbReference type="PANTHER" id="PTHR31170:SF25">
    <property type="entry name" value="BNAA09G04570D PROTEIN"/>
    <property type="match status" value="1"/>
</dbReference>
<reference evidence="2" key="1">
    <citation type="submission" date="2023-07" db="EMBL/GenBank/DDBJ databases">
        <title>draft genome sequence of fig (Ficus carica).</title>
        <authorList>
            <person name="Takahashi T."/>
            <person name="Nishimura K."/>
        </authorList>
    </citation>
    <scope>NUCLEOTIDE SEQUENCE</scope>
</reference>
<organism evidence="2 3">
    <name type="scientific">Ficus carica</name>
    <name type="common">Common fig</name>
    <dbReference type="NCBI Taxonomy" id="3494"/>
    <lineage>
        <taxon>Eukaryota</taxon>
        <taxon>Viridiplantae</taxon>
        <taxon>Streptophyta</taxon>
        <taxon>Embryophyta</taxon>
        <taxon>Tracheophyta</taxon>
        <taxon>Spermatophyta</taxon>
        <taxon>Magnoliopsida</taxon>
        <taxon>eudicotyledons</taxon>
        <taxon>Gunneridae</taxon>
        <taxon>Pentapetalae</taxon>
        <taxon>rosids</taxon>
        <taxon>fabids</taxon>
        <taxon>Rosales</taxon>
        <taxon>Moraceae</taxon>
        <taxon>Ficeae</taxon>
        <taxon>Ficus</taxon>
    </lineage>
</organism>
<keyword evidence="1" id="KW-0812">Transmembrane</keyword>